<reference evidence="2" key="1">
    <citation type="submission" date="2020-07" db="EMBL/GenBank/DDBJ databases">
        <title>Carbapenem Resistant Aeromonas hydrophila Carrying blacphA7 Isolated from Two Solid Organ Transplant Patients.</title>
        <authorList>
            <person name="Hilt E."/>
            <person name="Fitzwater S.P."/>
            <person name="Ward K."/>
            <person name="De St Maurice A."/>
            <person name="Chandrasekaran S."/>
            <person name="Garner O.B."/>
            <person name="Yang S."/>
        </authorList>
    </citation>
    <scope>NUCLEOTIDE SEQUENCE</scope>
    <source>
        <strain evidence="2">B-1</strain>
    </source>
</reference>
<comment type="caution">
    <text evidence="2">The sequence shown here is derived from an EMBL/GenBank/DDBJ whole genome shotgun (WGS) entry which is preliminary data.</text>
</comment>
<keyword evidence="1" id="KW-0812">Transmembrane</keyword>
<protein>
    <submittedName>
        <fullName evidence="2">Uncharacterized protein</fullName>
    </submittedName>
</protein>
<name>A0A926IXW9_AERHY</name>
<keyword evidence="1" id="KW-0472">Membrane</keyword>
<evidence type="ECO:0000313" key="2">
    <source>
        <dbReference type="EMBL" id="MBC8673779.1"/>
    </source>
</evidence>
<sequence length="70" mass="7512">MLEGKLTLKLQLILAVTVPCLALLLVGGASLKSMGTIQQQSTELYRTPPPPCGPWRRWSRAFPACGSAST</sequence>
<keyword evidence="1" id="KW-1133">Transmembrane helix</keyword>
<gene>
    <name evidence="2" type="ORF">H2136_02890</name>
</gene>
<proteinExistence type="predicted"/>
<dbReference type="AlphaFoldDB" id="A0A926IXW9"/>
<accession>A0A926IXW9</accession>
<organism evidence="2">
    <name type="scientific">Aeromonas hydrophila</name>
    <dbReference type="NCBI Taxonomy" id="644"/>
    <lineage>
        <taxon>Bacteria</taxon>
        <taxon>Pseudomonadati</taxon>
        <taxon>Pseudomonadota</taxon>
        <taxon>Gammaproteobacteria</taxon>
        <taxon>Aeromonadales</taxon>
        <taxon>Aeromonadaceae</taxon>
        <taxon>Aeromonas</taxon>
    </lineage>
</organism>
<dbReference type="EMBL" id="JACLAN010000001">
    <property type="protein sequence ID" value="MBC8673779.1"/>
    <property type="molecule type" value="Genomic_DNA"/>
</dbReference>
<evidence type="ECO:0000256" key="1">
    <source>
        <dbReference type="SAM" id="Phobius"/>
    </source>
</evidence>
<feature type="transmembrane region" description="Helical" evidence="1">
    <location>
        <begin position="12"/>
        <end position="31"/>
    </location>
</feature>